<feature type="transmembrane region" description="Helical" evidence="6">
    <location>
        <begin position="599"/>
        <end position="626"/>
    </location>
</feature>
<keyword evidence="5 6" id="KW-0472">Membrane</keyword>
<dbReference type="PANTHER" id="PTHR21716:SF4">
    <property type="entry name" value="TRANSMEMBRANE PROTEIN 245"/>
    <property type="match status" value="1"/>
</dbReference>
<dbReference type="Proteomes" id="UP000326759">
    <property type="component" value="Unassembled WGS sequence"/>
</dbReference>
<keyword evidence="3 6" id="KW-0812">Transmembrane</keyword>
<name>A0A5N5STI9_9CRUS</name>
<protein>
    <submittedName>
        <fullName evidence="7">Transmembrane protein</fullName>
    </submittedName>
</protein>
<comment type="caution">
    <text evidence="7">The sequence shown here is derived from an EMBL/GenBank/DDBJ whole genome shotgun (WGS) entry which is preliminary data.</text>
</comment>
<feature type="transmembrane region" description="Helical" evidence="6">
    <location>
        <begin position="30"/>
        <end position="51"/>
    </location>
</feature>
<dbReference type="GO" id="GO:0016020">
    <property type="term" value="C:membrane"/>
    <property type="evidence" value="ECO:0007669"/>
    <property type="project" value="UniProtKB-SubCell"/>
</dbReference>
<sequence length="807" mass="89882">MASSDAPRSPLVDVWRQFIPQGHDTALRNAFYNVAAAVFVGGAIAAAWSVYLILQPFVQALMWAVLCGSVLHPVKYRISTSVRKWLLEVDKTKSLLSFSVVFLPITCLDNLSEFIGWYVMNHMKAVTAVTVLLPLFYLIIHHTPSVLTHLAFCILSFLYHLNKIIFEHHLQLQLLIVIIGIILYFVKVLFFLTPENVSFYRRLNLPVWLLLSASISCWCPSASVFLFLIFVVLIGGGSSETSSSNDILEILKICIGWHEDSNTLPQLQEIESKHSEEEEMNKTLDIIAKPPKIEEELDDKCVDNLSSLPEEQTTKKTVFVACVLVELWRHSYLLSLLPLTFGYYIIKKFTSYHIFGRGVIRQNISDAHKNMNCGFESWFELRKNVLFTPPVFGVMKMLKKTDRRIVKLLVGSVDSVVTVLIMLGCLLFLIVASIFLAVQIQGEGMQLIAMGSQVINATIVNNPQLHEMLPESFNEVIGSALDNGYLYGREFIKNMVRNMVGEANDEKAAALEQQVIELWDHIYQAWVVAHPQPPYKGPVVTSEAVAITFDTLVEGLLKTPAYFLEVCIQDLEGIGQDNLGTVMNVLDGVWTILISNLNLAVSALTTLFSLVLGGSLSILNAILNLVSIPFEESVNGVFKASFKMGLFYGMWTWLLHSIFATNIVYIPSVLGALFGAVPLVGTYWAAVPGALELAWGHESPFLGLLLIAAQLLPLSCVDTAFYAEIKGGGHPYLTGLAVAGGIFCWGVQGAILGPLLLCILLVVTKMYTSLIQSPTEFFTKYRRFRRRYVVAIGYYFALPMLTMVAHA</sequence>
<dbReference type="OrthoDB" id="5970161at2759"/>
<feature type="transmembrane region" description="Helical" evidence="6">
    <location>
        <begin position="57"/>
        <end position="74"/>
    </location>
</feature>
<evidence type="ECO:0000256" key="5">
    <source>
        <dbReference type="ARBA" id="ARBA00023136"/>
    </source>
</evidence>
<comment type="subcellular location">
    <subcellularLocation>
        <location evidence="1">Membrane</location>
        <topology evidence="1">Multi-pass membrane protein</topology>
    </subcellularLocation>
</comment>
<reference evidence="7 8" key="1">
    <citation type="journal article" date="2019" name="PLoS Biol.">
        <title>Sex chromosomes control vertical transmission of feminizing Wolbachia symbionts in an isopod.</title>
        <authorList>
            <person name="Becking T."/>
            <person name="Chebbi M.A."/>
            <person name="Giraud I."/>
            <person name="Moumen B."/>
            <person name="Laverre T."/>
            <person name="Caubet Y."/>
            <person name="Peccoud J."/>
            <person name="Gilbert C."/>
            <person name="Cordaux R."/>
        </authorList>
    </citation>
    <scope>NUCLEOTIDE SEQUENCE [LARGE SCALE GENOMIC DNA]</scope>
    <source>
        <strain evidence="7">ANa2</strain>
        <tissue evidence="7">Whole body excluding digestive tract and cuticle</tissue>
    </source>
</reference>
<evidence type="ECO:0000256" key="1">
    <source>
        <dbReference type="ARBA" id="ARBA00004141"/>
    </source>
</evidence>
<evidence type="ECO:0000256" key="3">
    <source>
        <dbReference type="ARBA" id="ARBA00022692"/>
    </source>
</evidence>
<evidence type="ECO:0000256" key="2">
    <source>
        <dbReference type="ARBA" id="ARBA00009773"/>
    </source>
</evidence>
<evidence type="ECO:0000313" key="7">
    <source>
        <dbReference type="EMBL" id="KAB7497521.1"/>
    </source>
</evidence>
<feature type="transmembrane region" description="Helical" evidence="6">
    <location>
        <begin position="672"/>
        <end position="694"/>
    </location>
</feature>
<feature type="transmembrane region" description="Helical" evidence="6">
    <location>
        <begin position="788"/>
        <end position="806"/>
    </location>
</feature>
<organism evidence="7 8">
    <name type="scientific">Armadillidium nasatum</name>
    <dbReference type="NCBI Taxonomy" id="96803"/>
    <lineage>
        <taxon>Eukaryota</taxon>
        <taxon>Metazoa</taxon>
        <taxon>Ecdysozoa</taxon>
        <taxon>Arthropoda</taxon>
        <taxon>Crustacea</taxon>
        <taxon>Multicrustacea</taxon>
        <taxon>Malacostraca</taxon>
        <taxon>Eumalacostraca</taxon>
        <taxon>Peracarida</taxon>
        <taxon>Isopoda</taxon>
        <taxon>Oniscidea</taxon>
        <taxon>Crinocheta</taxon>
        <taxon>Armadillidiidae</taxon>
        <taxon>Armadillidium</taxon>
    </lineage>
</organism>
<feature type="transmembrane region" description="Helical" evidence="6">
    <location>
        <begin position="405"/>
        <end position="438"/>
    </location>
</feature>
<evidence type="ECO:0000256" key="4">
    <source>
        <dbReference type="ARBA" id="ARBA00022989"/>
    </source>
</evidence>
<proteinExistence type="inferred from homology"/>
<accession>A0A5N5STI9</accession>
<evidence type="ECO:0000256" key="6">
    <source>
        <dbReference type="SAM" id="Phobius"/>
    </source>
</evidence>
<feature type="transmembrane region" description="Helical" evidence="6">
    <location>
        <begin position="646"/>
        <end position="666"/>
    </location>
</feature>
<feature type="transmembrane region" description="Helical" evidence="6">
    <location>
        <begin position="205"/>
        <end position="234"/>
    </location>
</feature>
<feature type="transmembrane region" description="Helical" evidence="6">
    <location>
        <begin position="95"/>
        <end position="119"/>
    </location>
</feature>
<dbReference type="AlphaFoldDB" id="A0A5N5STI9"/>
<evidence type="ECO:0000313" key="8">
    <source>
        <dbReference type="Proteomes" id="UP000326759"/>
    </source>
</evidence>
<dbReference type="EMBL" id="SEYY01020177">
    <property type="protein sequence ID" value="KAB7497521.1"/>
    <property type="molecule type" value="Genomic_DNA"/>
</dbReference>
<comment type="similarity">
    <text evidence="2">Belongs to the autoinducer-2 exporter (AI-2E) (TC 2.A.86) family.</text>
</comment>
<feature type="transmembrane region" description="Helical" evidence="6">
    <location>
        <begin position="139"/>
        <end position="160"/>
    </location>
</feature>
<feature type="transmembrane region" description="Helical" evidence="6">
    <location>
        <begin position="735"/>
        <end position="763"/>
    </location>
</feature>
<feature type="transmembrane region" description="Helical" evidence="6">
    <location>
        <begin position="172"/>
        <end position="193"/>
    </location>
</feature>
<gene>
    <name evidence="7" type="ORF">Anas_09354</name>
</gene>
<dbReference type="InterPro" id="IPR002549">
    <property type="entry name" value="AI-2E-like"/>
</dbReference>
<dbReference type="PANTHER" id="PTHR21716">
    <property type="entry name" value="TRANSMEMBRANE PROTEIN"/>
    <property type="match status" value="1"/>
</dbReference>
<keyword evidence="4 6" id="KW-1133">Transmembrane helix</keyword>
<keyword evidence="8" id="KW-1185">Reference proteome</keyword>